<dbReference type="Pfam" id="PF06544">
    <property type="entry name" value="Prp3_C"/>
    <property type="match status" value="1"/>
</dbReference>
<dbReference type="OrthoDB" id="432412at2759"/>
<dbReference type="GeneTree" id="ENSGT00390000007224"/>
<dbReference type="OMA" id="IDAYMSF"/>
<accession>A0A3Q2YAU7</accession>
<reference evidence="3" key="1">
    <citation type="submission" date="2025-08" db="UniProtKB">
        <authorList>
            <consortium name="Ensembl"/>
        </authorList>
    </citation>
    <scope>IDENTIFICATION</scope>
</reference>
<dbReference type="PANTHER" id="PTHR15955:SF8">
    <property type="entry name" value="RWD DOMAIN-CONTAINING PROTEIN 2B-RELATED"/>
    <property type="match status" value="1"/>
</dbReference>
<dbReference type="RefSeq" id="XP_019750230.1">
    <property type="nucleotide sequence ID" value="XM_019894671.1"/>
</dbReference>
<evidence type="ECO:0000313" key="3">
    <source>
        <dbReference type="Ensembl" id="ENSHCOP00000014901.1"/>
    </source>
</evidence>
<feature type="region of interest" description="Disordered" evidence="1">
    <location>
        <begin position="44"/>
        <end position="64"/>
    </location>
</feature>
<dbReference type="InterPro" id="IPR059181">
    <property type="entry name" value="RWDD2A-B_C"/>
</dbReference>
<dbReference type="PIRSF" id="PIRSF038021">
    <property type="entry name" value="UCP038021_RWDD2"/>
    <property type="match status" value="1"/>
</dbReference>
<dbReference type="PANTHER" id="PTHR15955">
    <property type="entry name" value="RWD DOMAIN CONTAINING PROTEIN 2"/>
    <property type="match status" value="1"/>
</dbReference>
<dbReference type="PROSITE" id="PS50908">
    <property type="entry name" value="RWD"/>
    <property type="match status" value="1"/>
</dbReference>
<dbReference type="Ensembl" id="ENSHCOT00000022717.1">
    <property type="protein sequence ID" value="ENSHCOP00000014901.1"/>
    <property type="gene ID" value="ENSHCOG00000018391.1"/>
</dbReference>
<dbReference type="InterPro" id="IPR006575">
    <property type="entry name" value="RWD_dom"/>
</dbReference>
<evidence type="ECO:0000256" key="1">
    <source>
        <dbReference type="SAM" id="MobiDB-lite"/>
    </source>
</evidence>
<dbReference type="GeneID" id="109530780"/>
<keyword evidence="4" id="KW-1185">Reference proteome</keyword>
<dbReference type="InterPro" id="IPR016135">
    <property type="entry name" value="UBQ-conjugating_enzyme/RWD"/>
</dbReference>
<protein>
    <submittedName>
        <fullName evidence="3">RWD domain containing 2B</fullName>
    </submittedName>
</protein>
<dbReference type="InterPro" id="IPR017359">
    <property type="entry name" value="Phi-like"/>
</dbReference>
<evidence type="ECO:0000259" key="2">
    <source>
        <dbReference type="PROSITE" id="PS50908"/>
    </source>
</evidence>
<dbReference type="SUPFAM" id="SSF54495">
    <property type="entry name" value="UBC-like"/>
    <property type="match status" value="1"/>
</dbReference>
<dbReference type="CTD" id="10069"/>
<dbReference type="Pfam" id="PF05773">
    <property type="entry name" value="RWD"/>
    <property type="match status" value="1"/>
</dbReference>
<name>A0A3Q2YAU7_HIPCM</name>
<dbReference type="STRING" id="109280.ENSHCOP00000014901"/>
<evidence type="ECO:0000313" key="4">
    <source>
        <dbReference type="Proteomes" id="UP000264820"/>
    </source>
</evidence>
<dbReference type="InterPro" id="IPR010541">
    <property type="entry name" value="Prp3_C"/>
</dbReference>
<dbReference type="Gene3D" id="3.10.110.10">
    <property type="entry name" value="Ubiquitin Conjugating Enzyme"/>
    <property type="match status" value="1"/>
</dbReference>
<dbReference type="AlphaFoldDB" id="A0A3Q2YAU7"/>
<organism evidence="3 4">
    <name type="scientific">Hippocampus comes</name>
    <name type="common">Tiger tail seahorse</name>
    <dbReference type="NCBI Taxonomy" id="109280"/>
    <lineage>
        <taxon>Eukaryota</taxon>
        <taxon>Metazoa</taxon>
        <taxon>Chordata</taxon>
        <taxon>Craniata</taxon>
        <taxon>Vertebrata</taxon>
        <taxon>Euteleostomi</taxon>
        <taxon>Actinopterygii</taxon>
        <taxon>Neopterygii</taxon>
        <taxon>Teleostei</taxon>
        <taxon>Neoteleostei</taxon>
        <taxon>Acanthomorphata</taxon>
        <taxon>Syngnathiaria</taxon>
        <taxon>Syngnathiformes</taxon>
        <taxon>Syngnathoidei</taxon>
        <taxon>Syngnathidae</taxon>
        <taxon>Hippocampus</taxon>
    </lineage>
</organism>
<feature type="domain" description="RWD" evidence="2">
    <location>
        <begin position="12"/>
        <end position="149"/>
    </location>
</feature>
<proteinExistence type="predicted"/>
<reference evidence="3" key="2">
    <citation type="submission" date="2025-09" db="UniProtKB">
        <authorList>
            <consortium name="Ensembl"/>
        </authorList>
    </citation>
    <scope>IDENTIFICATION</scope>
</reference>
<sequence>MSFREWAAAQLAELELLTSMFPTHEELEIVDQLALAELRDYAGAEGSPSVSTESPPAPPPSSRPQFVIKQRLEDDAEGGKQSVDFILTCTYPPEYPSVVPELTVRCCGLSRAQQTQLHAGLKAHLADACLGDVCVLSALEWLRENLCAFVDKSSSAPTPPACKGDAASPPPREAFSRLWIYSHHIYNSTKRKNILEWAKELGLSGFSMPGKPGIVCVEGAQGACEEFWSRVKNLTWKRITIRHREDVGLRDTPSNQSIDSLRKFSGFEEAAFDPRGSRGNHMDLGLLYQFLEEKGCCDVFQMYFGVEGRR</sequence>
<dbReference type="CDD" id="cd24163">
    <property type="entry name" value="RWDD2_C"/>
    <property type="match status" value="1"/>
</dbReference>
<dbReference type="SMART" id="SM00591">
    <property type="entry name" value="RWD"/>
    <property type="match status" value="1"/>
</dbReference>
<dbReference type="Proteomes" id="UP000264820">
    <property type="component" value="Unplaced"/>
</dbReference>
<dbReference type="CDD" id="cd23829">
    <property type="entry name" value="RWD_RWDD2"/>
    <property type="match status" value="1"/>
</dbReference>